<dbReference type="KEGG" id="fcy:FRACYDRAFT_232470"/>
<feature type="region of interest" description="Disordered" evidence="1">
    <location>
        <begin position="18"/>
        <end position="74"/>
    </location>
</feature>
<name>A0A1E7FW15_9STRA</name>
<evidence type="ECO:0000313" key="2">
    <source>
        <dbReference type="EMBL" id="OEU22315.1"/>
    </source>
</evidence>
<organism evidence="2 3">
    <name type="scientific">Fragilariopsis cylindrus CCMP1102</name>
    <dbReference type="NCBI Taxonomy" id="635003"/>
    <lineage>
        <taxon>Eukaryota</taxon>
        <taxon>Sar</taxon>
        <taxon>Stramenopiles</taxon>
        <taxon>Ochrophyta</taxon>
        <taxon>Bacillariophyta</taxon>
        <taxon>Bacillariophyceae</taxon>
        <taxon>Bacillariophycidae</taxon>
        <taxon>Bacillariales</taxon>
        <taxon>Bacillariaceae</taxon>
        <taxon>Fragilariopsis</taxon>
    </lineage>
</organism>
<evidence type="ECO:0000313" key="3">
    <source>
        <dbReference type="Proteomes" id="UP000095751"/>
    </source>
</evidence>
<feature type="compositionally biased region" description="Low complexity" evidence="1">
    <location>
        <begin position="49"/>
        <end position="63"/>
    </location>
</feature>
<proteinExistence type="predicted"/>
<keyword evidence="3" id="KW-1185">Reference proteome</keyword>
<reference evidence="2 3" key="1">
    <citation type="submission" date="2016-09" db="EMBL/GenBank/DDBJ databases">
        <title>Extensive genetic diversity and differential bi-allelic expression allows diatom success in the polar Southern Ocean.</title>
        <authorList>
            <consortium name="DOE Joint Genome Institute"/>
            <person name="Mock T."/>
            <person name="Otillar R.P."/>
            <person name="Strauss J."/>
            <person name="Dupont C."/>
            <person name="Frickenhaus S."/>
            <person name="Maumus F."/>
            <person name="Mcmullan M."/>
            <person name="Sanges R."/>
            <person name="Schmutz J."/>
            <person name="Toseland A."/>
            <person name="Valas R."/>
            <person name="Veluchamy A."/>
            <person name="Ward B.J."/>
            <person name="Allen A."/>
            <person name="Barry K."/>
            <person name="Falciatore A."/>
            <person name="Ferrante M."/>
            <person name="Fortunato A.E."/>
            <person name="Gloeckner G."/>
            <person name="Gruber A."/>
            <person name="Hipkin R."/>
            <person name="Janech M."/>
            <person name="Kroth P."/>
            <person name="Leese F."/>
            <person name="Lindquist E."/>
            <person name="Lyon B.R."/>
            <person name="Martin J."/>
            <person name="Mayer C."/>
            <person name="Parker M."/>
            <person name="Quesneville H."/>
            <person name="Raymond J."/>
            <person name="Uhlig C."/>
            <person name="Valentin K.U."/>
            <person name="Worden A.Z."/>
            <person name="Armbrust E.V."/>
            <person name="Bowler C."/>
            <person name="Green B."/>
            <person name="Moulton V."/>
            <person name="Van Oosterhout C."/>
            <person name="Grigoriev I."/>
        </authorList>
    </citation>
    <scope>NUCLEOTIDE SEQUENCE [LARGE SCALE GENOMIC DNA]</scope>
    <source>
        <strain evidence="2 3">CCMP1102</strain>
    </source>
</reference>
<sequence>MTASASHISSERIILNSGSSYSNFDSNAVQQSMGDPPNRSREAGEEDSLSSSSSSSSASSASLDDFMDNGDIDRQDDLRCVNNIKKSTKNKRVSWDRIITREYSLVVGDHPMCQDGLPVSLGWQYNDHSCSTKSMNPQVPTVVEQKEEGTSLSLVGIQRQQQQELQQQQQQPIKLSERRQSYVFPRRLSYEERRERLVSVSNLTLDQIKNDEIDLVVRTLKESWEEDDNQEGVGDGDGEGNDIMMEPANRDYDPLADENMMDLDDMDVVPVIDVDFNDNEDLGDITNFEWTDDDKSHIRTTDPTSASRL</sequence>
<accession>A0A1E7FW15</accession>
<evidence type="ECO:0000256" key="1">
    <source>
        <dbReference type="SAM" id="MobiDB-lite"/>
    </source>
</evidence>
<dbReference type="AlphaFoldDB" id="A0A1E7FW15"/>
<dbReference type="InParanoid" id="A0A1E7FW15"/>
<dbReference type="EMBL" id="KV784353">
    <property type="protein sequence ID" value="OEU22315.1"/>
    <property type="molecule type" value="Genomic_DNA"/>
</dbReference>
<dbReference type="Proteomes" id="UP000095751">
    <property type="component" value="Unassembled WGS sequence"/>
</dbReference>
<dbReference type="OrthoDB" id="47934at2759"/>
<gene>
    <name evidence="2" type="ORF">FRACYDRAFT_232470</name>
</gene>
<feature type="compositionally biased region" description="Polar residues" evidence="1">
    <location>
        <begin position="18"/>
        <end position="33"/>
    </location>
</feature>
<protein>
    <submittedName>
        <fullName evidence="2">Uncharacterized protein</fullName>
    </submittedName>
</protein>